<dbReference type="NCBIfam" id="NF007980">
    <property type="entry name" value="PRK10707.1"/>
    <property type="match status" value="1"/>
</dbReference>
<dbReference type="CDD" id="cd03426">
    <property type="entry name" value="NUDIX_CoAse_Nudt7"/>
    <property type="match status" value="1"/>
</dbReference>
<dbReference type="InterPro" id="IPR000086">
    <property type="entry name" value="NUDIX_hydrolase_dom"/>
</dbReference>
<comment type="cofactor">
    <cofactor evidence="2">
        <name>Mg(2+)</name>
        <dbReference type="ChEBI" id="CHEBI:18420"/>
    </cofactor>
</comment>
<dbReference type="SUPFAM" id="SSF55811">
    <property type="entry name" value="Nudix"/>
    <property type="match status" value="1"/>
</dbReference>
<dbReference type="GO" id="GO:0010945">
    <property type="term" value="F:coenzyme A diphosphatase activity"/>
    <property type="evidence" value="ECO:0007669"/>
    <property type="project" value="InterPro"/>
</dbReference>
<proteinExistence type="predicted"/>
<keyword evidence="3" id="KW-0479">Metal-binding</keyword>
<dbReference type="InterPro" id="IPR015797">
    <property type="entry name" value="NUDIX_hydrolase-like_dom_sf"/>
</dbReference>
<dbReference type="RefSeq" id="WP_119377373.1">
    <property type="nucleotide sequence ID" value="NZ_QWFX01000016.1"/>
</dbReference>
<evidence type="ECO:0000256" key="4">
    <source>
        <dbReference type="ARBA" id="ARBA00022801"/>
    </source>
</evidence>
<dbReference type="AlphaFoldDB" id="A0A399R542"/>
<dbReference type="GO" id="GO:0046872">
    <property type="term" value="F:metal ion binding"/>
    <property type="evidence" value="ECO:0007669"/>
    <property type="project" value="UniProtKB-KW"/>
</dbReference>
<evidence type="ECO:0000313" key="8">
    <source>
        <dbReference type="EMBL" id="RIJ26410.1"/>
    </source>
</evidence>
<dbReference type="PANTHER" id="PTHR12992:SF11">
    <property type="entry name" value="MITOCHONDRIAL COENZYME A DIPHOSPHATASE NUDT8"/>
    <property type="match status" value="1"/>
</dbReference>
<keyword evidence="6" id="KW-0464">Manganese</keyword>
<dbReference type="PANTHER" id="PTHR12992">
    <property type="entry name" value="NUDIX HYDROLASE"/>
    <property type="match status" value="1"/>
</dbReference>
<dbReference type="Gene3D" id="3.90.79.10">
    <property type="entry name" value="Nucleoside Triphosphate Pyrophosphohydrolase"/>
    <property type="match status" value="1"/>
</dbReference>
<keyword evidence="4" id="KW-0378">Hydrolase</keyword>
<dbReference type="Proteomes" id="UP000266385">
    <property type="component" value="Unassembled WGS sequence"/>
</dbReference>
<protein>
    <submittedName>
        <fullName evidence="8">CoA pyrophosphatase</fullName>
    </submittedName>
</protein>
<reference evidence="8 9" key="1">
    <citation type="submission" date="2018-08" db="EMBL/GenBank/DDBJ databases">
        <title>Henriciella mobilis sp. nov., isolated from seawater.</title>
        <authorList>
            <person name="Cheng H."/>
            <person name="Wu Y.-H."/>
            <person name="Xu X.-W."/>
            <person name="Guo L.-L."/>
        </authorList>
    </citation>
    <scope>NUCLEOTIDE SEQUENCE [LARGE SCALE GENOMIC DNA]</scope>
    <source>
        <strain evidence="8 9">JN25</strain>
    </source>
</reference>
<dbReference type="PROSITE" id="PS51462">
    <property type="entry name" value="NUDIX"/>
    <property type="match status" value="1"/>
</dbReference>
<sequence>MSFVDLDDFLARARLRLDPVEGRERLPEGGDIEFLDASAIENIRPAAVLVPIIPRPGGPTALLTHRPDTMPTHPGQVAFPGGKVDPADADEIEAALREAEEEVGVDPSTVQLIARGSPYLTGTAFRIVPVIGVLPADFEPKPDPTEVADVFETPLSFLMSARNHHKRSADWGGQTRHYFEMPYEGHRIWGVTAGIIRALYERLYESEEETEA</sequence>
<evidence type="ECO:0000256" key="6">
    <source>
        <dbReference type="ARBA" id="ARBA00023211"/>
    </source>
</evidence>
<dbReference type="OrthoDB" id="9802805at2"/>
<keyword evidence="9" id="KW-1185">Reference proteome</keyword>
<evidence type="ECO:0000256" key="5">
    <source>
        <dbReference type="ARBA" id="ARBA00022842"/>
    </source>
</evidence>
<organism evidence="8 9">
    <name type="scientific">Henriciella mobilis</name>
    <dbReference type="NCBI Taxonomy" id="2305467"/>
    <lineage>
        <taxon>Bacteria</taxon>
        <taxon>Pseudomonadati</taxon>
        <taxon>Pseudomonadota</taxon>
        <taxon>Alphaproteobacteria</taxon>
        <taxon>Hyphomonadales</taxon>
        <taxon>Hyphomonadaceae</taxon>
        <taxon>Henriciella</taxon>
    </lineage>
</organism>
<accession>A0A399R542</accession>
<comment type="cofactor">
    <cofactor evidence="1">
        <name>Mn(2+)</name>
        <dbReference type="ChEBI" id="CHEBI:29035"/>
    </cofactor>
</comment>
<dbReference type="InterPro" id="IPR045121">
    <property type="entry name" value="CoAse"/>
</dbReference>
<keyword evidence="5" id="KW-0460">Magnesium</keyword>
<dbReference type="Pfam" id="PF00293">
    <property type="entry name" value="NUDIX"/>
    <property type="match status" value="1"/>
</dbReference>
<evidence type="ECO:0000259" key="7">
    <source>
        <dbReference type="PROSITE" id="PS51462"/>
    </source>
</evidence>
<name>A0A399R542_9PROT</name>
<feature type="domain" description="Nudix hydrolase" evidence="7">
    <location>
        <begin position="43"/>
        <end position="174"/>
    </location>
</feature>
<gene>
    <name evidence="8" type="ORF">D1223_15620</name>
</gene>
<dbReference type="EMBL" id="QWFX01000016">
    <property type="protein sequence ID" value="RIJ26410.1"/>
    <property type="molecule type" value="Genomic_DNA"/>
</dbReference>
<evidence type="ECO:0000256" key="1">
    <source>
        <dbReference type="ARBA" id="ARBA00001936"/>
    </source>
</evidence>
<comment type="caution">
    <text evidence="8">The sequence shown here is derived from an EMBL/GenBank/DDBJ whole genome shotgun (WGS) entry which is preliminary data.</text>
</comment>
<evidence type="ECO:0000256" key="3">
    <source>
        <dbReference type="ARBA" id="ARBA00022723"/>
    </source>
</evidence>
<evidence type="ECO:0000256" key="2">
    <source>
        <dbReference type="ARBA" id="ARBA00001946"/>
    </source>
</evidence>
<evidence type="ECO:0000313" key="9">
    <source>
        <dbReference type="Proteomes" id="UP000266385"/>
    </source>
</evidence>